<evidence type="ECO:0000256" key="2">
    <source>
        <dbReference type="ARBA" id="ARBA00023125"/>
    </source>
</evidence>
<organism evidence="5 6">
    <name type="scientific">Thalassovita aquimarina</name>
    <dbReference type="NCBI Taxonomy" id="2785917"/>
    <lineage>
        <taxon>Bacteria</taxon>
        <taxon>Pseudomonadati</taxon>
        <taxon>Pseudomonadota</taxon>
        <taxon>Alphaproteobacteria</taxon>
        <taxon>Rhodobacterales</taxon>
        <taxon>Roseobacteraceae</taxon>
        <taxon>Thalassovita</taxon>
    </lineage>
</organism>
<dbReference type="PANTHER" id="PTHR43537">
    <property type="entry name" value="TRANSCRIPTIONAL REGULATOR, GNTR FAMILY"/>
    <property type="match status" value="1"/>
</dbReference>
<proteinExistence type="predicted"/>
<dbReference type="InterPro" id="IPR036388">
    <property type="entry name" value="WH-like_DNA-bd_sf"/>
</dbReference>
<dbReference type="SMART" id="SM00895">
    <property type="entry name" value="FCD"/>
    <property type="match status" value="1"/>
</dbReference>
<evidence type="ECO:0000313" key="5">
    <source>
        <dbReference type="EMBL" id="MBR9650304.1"/>
    </source>
</evidence>
<feature type="domain" description="HTH gntR-type" evidence="4">
    <location>
        <begin position="18"/>
        <end position="85"/>
    </location>
</feature>
<accession>A0ABS5HMV9</accession>
<protein>
    <submittedName>
        <fullName evidence="5">GntR family transcriptional regulator</fullName>
    </submittedName>
</protein>
<dbReference type="PROSITE" id="PS50949">
    <property type="entry name" value="HTH_GNTR"/>
    <property type="match status" value="1"/>
</dbReference>
<dbReference type="Pfam" id="PF00392">
    <property type="entry name" value="GntR"/>
    <property type="match status" value="1"/>
</dbReference>
<dbReference type="InterPro" id="IPR000524">
    <property type="entry name" value="Tscrpt_reg_HTH_GntR"/>
</dbReference>
<reference evidence="5 6" key="1">
    <citation type="journal article" date="2021" name="Arch. Microbiol.">
        <title>Thalassobius aquimarinus sp. nov., isolated from the Sea of Japan seashore.</title>
        <authorList>
            <person name="Kurilenko V.V."/>
            <person name="Romanenko L.A."/>
            <person name="Chernysheva N.Y."/>
            <person name="Velansky P.V."/>
            <person name="Tekutyeva L.A."/>
            <person name="Isaeva M.P."/>
            <person name="Mikhailov V.V."/>
        </authorList>
    </citation>
    <scope>NUCLEOTIDE SEQUENCE [LARGE SCALE GENOMIC DNA]</scope>
    <source>
        <strain evidence="5 6">KMM 8518</strain>
    </source>
</reference>
<dbReference type="Pfam" id="PF07729">
    <property type="entry name" value="FCD"/>
    <property type="match status" value="1"/>
</dbReference>
<dbReference type="SUPFAM" id="SSF48008">
    <property type="entry name" value="GntR ligand-binding domain-like"/>
    <property type="match status" value="1"/>
</dbReference>
<dbReference type="Proteomes" id="UP001195941">
    <property type="component" value="Unassembled WGS sequence"/>
</dbReference>
<gene>
    <name evidence="5" type="ORF">IT775_04080</name>
</gene>
<evidence type="ECO:0000256" key="3">
    <source>
        <dbReference type="ARBA" id="ARBA00023163"/>
    </source>
</evidence>
<dbReference type="PANTHER" id="PTHR43537:SF39">
    <property type="entry name" value="HTH-TYPE TRANSCRIPTIONAL REGULATOR MCBR"/>
    <property type="match status" value="1"/>
</dbReference>
<keyword evidence="2" id="KW-0238">DNA-binding</keyword>
<keyword evidence="6" id="KW-1185">Reference proteome</keyword>
<evidence type="ECO:0000313" key="6">
    <source>
        <dbReference type="Proteomes" id="UP001195941"/>
    </source>
</evidence>
<dbReference type="Gene3D" id="1.10.10.10">
    <property type="entry name" value="Winged helix-like DNA-binding domain superfamily/Winged helix DNA-binding domain"/>
    <property type="match status" value="1"/>
</dbReference>
<dbReference type="SUPFAM" id="SSF46785">
    <property type="entry name" value="Winged helix' DNA-binding domain"/>
    <property type="match status" value="1"/>
</dbReference>
<dbReference type="InterPro" id="IPR036390">
    <property type="entry name" value="WH_DNA-bd_sf"/>
</dbReference>
<dbReference type="InterPro" id="IPR011711">
    <property type="entry name" value="GntR_C"/>
</dbReference>
<comment type="caution">
    <text evidence="5">The sequence shown here is derived from an EMBL/GenBank/DDBJ whole genome shotgun (WGS) entry which is preliminary data.</text>
</comment>
<keyword evidence="3" id="KW-0804">Transcription</keyword>
<dbReference type="SMART" id="SM00345">
    <property type="entry name" value="HTH_GNTR"/>
    <property type="match status" value="1"/>
</dbReference>
<dbReference type="RefSeq" id="WP_212699804.1">
    <property type="nucleotide sequence ID" value="NZ_JADMKU010000002.1"/>
</dbReference>
<evidence type="ECO:0000256" key="1">
    <source>
        <dbReference type="ARBA" id="ARBA00023015"/>
    </source>
</evidence>
<dbReference type="InterPro" id="IPR008920">
    <property type="entry name" value="TF_FadR/GntR_C"/>
</dbReference>
<sequence>MYGGAEKVTVVETVEARLPAHEVVYRELREQILFGEIAPGQAVTIQGLTERLGAGMTPVREAIRRLTAEGALKFQGNRRVIVPLLSAKNIEEIIVARKCLEGELARRATERAKPEDLQFLVQTDKLLDQAIVKGDLQAYLEHNFRFHERIYDMADAPILADLAEGLWLRFGPSLRVVCGRVGTQNLPDKHKDLLSAMQAGDAERTAQANVEDMMQGMEQVRIMLA</sequence>
<keyword evidence="1" id="KW-0805">Transcription regulation</keyword>
<dbReference type="Gene3D" id="1.20.120.530">
    <property type="entry name" value="GntR ligand-binding domain-like"/>
    <property type="match status" value="1"/>
</dbReference>
<dbReference type="EMBL" id="JADMKU010000002">
    <property type="protein sequence ID" value="MBR9650304.1"/>
    <property type="molecule type" value="Genomic_DNA"/>
</dbReference>
<evidence type="ECO:0000259" key="4">
    <source>
        <dbReference type="PROSITE" id="PS50949"/>
    </source>
</evidence>
<name>A0ABS5HMV9_9RHOB</name>